<evidence type="ECO:0000313" key="3">
    <source>
        <dbReference type="Proteomes" id="UP000650833"/>
    </source>
</evidence>
<dbReference type="OrthoDB" id="2921803at2759"/>
<dbReference type="Pfam" id="PF12937">
    <property type="entry name" value="F-box-like"/>
    <property type="match status" value="1"/>
</dbReference>
<dbReference type="PROSITE" id="PS50181">
    <property type="entry name" value="FBOX"/>
    <property type="match status" value="1"/>
</dbReference>
<dbReference type="EMBL" id="JAEPRC010000440">
    <property type="protein sequence ID" value="KAG2197196.1"/>
    <property type="molecule type" value="Genomic_DNA"/>
</dbReference>
<protein>
    <recommendedName>
        <fullName evidence="1">F-box domain-containing protein</fullName>
    </recommendedName>
</protein>
<organism evidence="2 3">
    <name type="scientific">Mucor plumbeus</name>
    <dbReference type="NCBI Taxonomy" id="97098"/>
    <lineage>
        <taxon>Eukaryota</taxon>
        <taxon>Fungi</taxon>
        <taxon>Fungi incertae sedis</taxon>
        <taxon>Mucoromycota</taxon>
        <taxon>Mucoromycotina</taxon>
        <taxon>Mucoromycetes</taxon>
        <taxon>Mucorales</taxon>
        <taxon>Mucorineae</taxon>
        <taxon>Mucoraceae</taxon>
        <taxon>Mucor</taxon>
    </lineage>
</organism>
<evidence type="ECO:0000313" key="2">
    <source>
        <dbReference type="EMBL" id="KAG2197196.1"/>
    </source>
</evidence>
<dbReference type="InterPro" id="IPR001810">
    <property type="entry name" value="F-box_dom"/>
</dbReference>
<keyword evidence="3" id="KW-1185">Reference proteome</keyword>
<feature type="domain" description="F-box" evidence="1">
    <location>
        <begin position="23"/>
        <end position="68"/>
    </location>
</feature>
<sequence>MNSSITTSATGMLVAFMANRTADNMNGRLPPDVLLDIFKNLNQADLINCKIVCRNWLEPARNREFRRIELQTDEDLRLLAGFVENNPANSIRIREITVSVLNRYSLFLAFAGCRATARIQLSILFRCCSNLEYVYNNPADQYEQILLEQSDITSDYMRRFPNLRELVLLNTGNQEYSIFTVLNNLVVNQNRVYPHLEALVISMEMNRYTLFQLQEMFSKLINLQNLKIDLNCFNINRRFLQGIQGLDVFIKSLHTVNLSFSISQFSFYPNGTTFGFLNRFVYTKAPANKAVWSSKISIKFDPKIPNPTTMRCIKNTGSFIHDVQFVLPMNISSGQAKSFFQTYGRFVDVVEHFWILPLGIRIADTEALMAISLQRCTEKAVTLIINDSNIIGFKENIINLQVSEVSYNNFDYENFSGNFGSQITENFPSIRKLLIQITNRQPFVQFLMPNIELEEFWLEIPILRTDENGAVVPGLINASFAIGLVTFNATYTLKDNGKIIEGDQTGGVVLDQTNIVLSFDNLTRLIFQSGQFSTIIWPIVL</sequence>
<proteinExistence type="predicted"/>
<accession>A0A8H7USQ5</accession>
<evidence type="ECO:0000259" key="1">
    <source>
        <dbReference type="PROSITE" id="PS50181"/>
    </source>
</evidence>
<dbReference type="Proteomes" id="UP000650833">
    <property type="component" value="Unassembled WGS sequence"/>
</dbReference>
<dbReference type="InterPro" id="IPR036047">
    <property type="entry name" value="F-box-like_dom_sf"/>
</dbReference>
<name>A0A8H7USQ5_9FUNG</name>
<gene>
    <name evidence="2" type="ORF">INT46_003358</name>
</gene>
<comment type="caution">
    <text evidence="2">The sequence shown here is derived from an EMBL/GenBank/DDBJ whole genome shotgun (WGS) entry which is preliminary data.</text>
</comment>
<dbReference type="Gene3D" id="1.20.1280.50">
    <property type="match status" value="1"/>
</dbReference>
<dbReference type="SUPFAM" id="SSF81383">
    <property type="entry name" value="F-box domain"/>
    <property type="match status" value="1"/>
</dbReference>
<dbReference type="AlphaFoldDB" id="A0A8H7USQ5"/>
<dbReference type="SMART" id="SM00256">
    <property type="entry name" value="FBOX"/>
    <property type="match status" value="1"/>
</dbReference>
<reference evidence="2" key="1">
    <citation type="submission" date="2020-12" db="EMBL/GenBank/DDBJ databases">
        <title>Metabolic potential, ecology and presence of endohyphal bacteria is reflected in genomic diversity of Mucoromycotina.</title>
        <authorList>
            <person name="Muszewska A."/>
            <person name="Okrasinska A."/>
            <person name="Steczkiewicz K."/>
            <person name="Drgas O."/>
            <person name="Orlowska M."/>
            <person name="Perlinska-Lenart U."/>
            <person name="Aleksandrzak-Piekarczyk T."/>
            <person name="Szatraj K."/>
            <person name="Zielenkiewicz U."/>
            <person name="Pilsyk S."/>
            <person name="Malc E."/>
            <person name="Mieczkowski P."/>
            <person name="Kruszewska J.S."/>
            <person name="Biernat P."/>
            <person name="Pawlowska J."/>
        </authorList>
    </citation>
    <scope>NUCLEOTIDE SEQUENCE</scope>
    <source>
        <strain evidence="2">CBS 226.32</strain>
    </source>
</reference>